<gene>
    <name evidence="8" type="primary">obg</name>
    <name evidence="12" type="ORF">SAMN05216466_110205</name>
</gene>
<dbReference type="NCBIfam" id="TIGR02729">
    <property type="entry name" value="Obg_CgtA"/>
    <property type="match status" value="1"/>
</dbReference>
<comment type="similarity">
    <text evidence="1 8">Belongs to the TRAFAC class OBG-HflX-like GTPase superfamily. OBG GTPase family.</text>
</comment>
<protein>
    <recommendedName>
        <fullName evidence="8">GTPase Obg</fullName>
        <ecNumber evidence="8">3.6.5.-</ecNumber>
    </recommendedName>
    <alternativeName>
        <fullName evidence="8">GTP-binding protein Obg</fullName>
    </alternativeName>
</protein>
<accession>A0A1G8D2K6</accession>
<dbReference type="Proteomes" id="UP000199706">
    <property type="component" value="Unassembled WGS sequence"/>
</dbReference>
<dbReference type="PANTHER" id="PTHR11702:SF31">
    <property type="entry name" value="MITOCHONDRIAL RIBOSOME-ASSOCIATED GTPASE 2"/>
    <property type="match status" value="1"/>
</dbReference>
<keyword evidence="7 8" id="KW-0342">GTP-binding</keyword>
<feature type="compositionally biased region" description="Polar residues" evidence="9">
    <location>
        <begin position="360"/>
        <end position="369"/>
    </location>
</feature>
<comment type="function">
    <text evidence="8">An essential GTPase which binds GTP, GDP and possibly (p)ppGpp with moderate affinity, with high nucleotide exchange rates and a fairly low GTP hydrolysis rate. Plays a role in control of the cell cycle, stress response, ribosome biogenesis and in those bacteria that undergo differentiation, in morphogenesis control.</text>
</comment>
<dbReference type="NCBIfam" id="NF008954">
    <property type="entry name" value="PRK12296.1"/>
    <property type="match status" value="1"/>
</dbReference>
<dbReference type="GO" id="GO:0005525">
    <property type="term" value="F:GTP binding"/>
    <property type="evidence" value="ECO:0007669"/>
    <property type="project" value="UniProtKB-UniRule"/>
</dbReference>
<sequence length="380" mass="40746">MKFIDEARIEVIAGDGGDGSASMRREKFVPFGGPDGGDGGRGGSVYAVADRNINTLIDYRYAKKHMARNGENGRGADCYGKGGDDVTLRMPVGTIISDMETGELIADLTEHNQSVQIAQGGAGGLGNLHFKSSTNRAPRQKTDGKPGERRMVRLELKVLADVGLLGMPNAGKSTFISSVSNAKPKIADYPFTTLAPNLGVVRVGPSRSFVIADIPGLIEGAAEGAGLGHQFLRHLQRTGLLLHIVDIAPFDEAVDPVAEAKAIVNELRKYDELLFEKTRWLVLNKLDMVPEDEREARVDAFLEGFGWDGPVFEISALTGQGCEALVYAVYDHIAAHSDAQRQAEAEDLAADVRFREKQQGAASSGSDATGEQGDPVQPQE</sequence>
<evidence type="ECO:0000256" key="6">
    <source>
        <dbReference type="ARBA" id="ARBA00022842"/>
    </source>
</evidence>
<evidence type="ECO:0000259" key="10">
    <source>
        <dbReference type="PROSITE" id="PS51710"/>
    </source>
</evidence>
<reference evidence="12 13" key="1">
    <citation type="submission" date="2016-10" db="EMBL/GenBank/DDBJ databases">
        <authorList>
            <person name="de Groot N.N."/>
        </authorList>
    </citation>
    <scope>NUCLEOTIDE SEQUENCE [LARGE SCALE GENOMIC DNA]</scope>
    <source>
        <strain evidence="12 13">LMG 2247</strain>
    </source>
</reference>
<dbReference type="NCBIfam" id="NF008955">
    <property type="entry name" value="PRK12297.1"/>
    <property type="match status" value="1"/>
</dbReference>
<dbReference type="FunFam" id="2.70.210.12:FF:000001">
    <property type="entry name" value="GTPase Obg"/>
    <property type="match status" value="1"/>
</dbReference>
<feature type="domain" description="Obg" evidence="11">
    <location>
        <begin position="1"/>
        <end position="159"/>
    </location>
</feature>
<feature type="domain" description="OBG-type G" evidence="10">
    <location>
        <begin position="160"/>
        <end position="334"/>
    </location>
</feature>
<evidence type="ECO:0000256" key="4">
    <source>
        <dbReference type="ARBA" id="ARBA00022741"/>
    </source>
</evidence>
<feature type="binding site" evidence="8">
    <location>
        <begin position="166"/>
        <end position="173"/>
    </location>
    <ligand>
        <name>GTP</name>
        <dbReference type="ChEBI" id="CHEBI:37565"/>
    </ligand>
</feature>
<dbReference type="InterPro" id="IPR006074">
    <property type="entry name" value="GTP1-OBG_CS"/>
</dbReference>
<dbReference type="InterPro" id="IPR027417">
    <property type="entry name" value="P-loop_NTPase"/>
</dbReference>
<dbReference type="EC" id="3.6.5.-" evidence="8"/>
<dbReference type="AlphaFoldDB" id="A0A1G8D2K6"/>
<keyword evidence="6 8" id="KW-0460">Magnesium</keyword>
<keyword evidence="5 8" id="KW-0378">Hydrolase</keyword>
<feature type="binding site" evidence="8">
    <location>
        <begin position="213"/>
        <end position="216"/>
    </location>
    <ligand>
        <name>GTP</name>
        <dbReference type="ChEBI" id="CHEBI:37565"/>
    </ligand>
</feature>
<dbReference type="InterPro" id="IPR045086">
    <property type="entry name" value="OBG_GTPase"/>
</dbReference>
<evidence type="ECO:0000256" key="1">
    <source>
        <dbReference type="ARBA" id="ARBA00007699"/>
    </source>
</evidence>
<evidence type="ECO:0000256" key="3">
    <source>
        <dbReference type="ARBA" id="ARBA00022723"/>
    </source>
</evidence>
<feature type="binding site" evidence="8">
    <location>
        <begin position="191"/>
        <end position="195"/>
    </location>
    <ligand>
        <name>GTP</name>
        <dbReference type="ChEBI" id="CHEBI:37565"/>
    </ligand>
</feature>
<dbReference type="Gene3D" id="2.70.210.12">
    <property type="entry name" value="GTP1/OBG domain"/>
    <property type="match status" value="1"/>
</dbReference>
<dbReference type="PIRSF" id="PIRSF002401">
    <property type="entry name" value="GTP_bd_Obg/CgtA"/>
    <property type="match status" value="1"/>
</dbReference>
<dbReference type="NCBIfam" id="NF008956">
    <property type="entry name" value="PRK12299.1"/>
    <property type="match status" value="1"/>
</dbReference>
<feature type="binding site" evidence="8">
    <location>
        <begin position="315"/>
        <end position="317"/>
    </location>
    <ligand>
        <name>GTP</name>
        <dbReference type="ChEBI" id="CHEBI:37565"/>
    </ligand>
</feature>
<dbReference type="InterPro" id="IPR014100">
    <property type="entry name" value="GTP-bd_Obg/CgtA"/>
</dbReference>
<dbReference type="Gene3D" id="3.40.50.300">
    <property type="entry name" value="P-loop containing nucleotide triphosphate hydrolases"/>
    <property type="match status" value="1"/>
</dbReference>
<dbReference type="HAMAP" id="MF_01454">
    <property type="entry name" value="GTPase_Obg"/>
    <property type="match status" value="1"/>
</dbReference>
<dbReference type="GO" id="GO:0042254">
    <property type="term" value="P:ribosome biogenesis"/>
    <property type="evidence" value="ECO:0007669"/>
    <property type="project" value="UniProtKB-UniRule"/>
</dbReference>
<evidence type="ECO:0000313" key="13">
    <source>
        <dbReference type="Proteomes" id="UP000199706"/>
    </source>
</evidence>
<dbReference type="InterPro" id="IPR006073">
    <property type="entry name" value="GTP-bd"/>
</dbReference>
<dbReference type="EMBL" id="FNCJ01000010">
    <property type="protein sequence ID" value="SDH51410.1"/>
    <property type="molecule type" value="Genomic_DNA"/>
</dbReference>
<feature type="binding site" evidence="8">
    <location>
        <position position="173"/>
    </location>
    <ligand>
        <name>Mg(2+)</name>
        <dbReference type="ChEBI" id="CHEBI:18420"/>
    </ligand>
</feature>
<dbReference type="GO" id="GO:0000287">
    <property type="term" value="F:magnesium ion binding"/>
    <property type="evidence" value="ECO:0007669"/>
    <property type="project" value="InterPro"/>
</dbReference>
<evidence type="ECO:0000313" key="12">
    <source>
        <dbReference type="EMBL" id="SDH51410.1"/>
    </source>
</evidence>
<evidence type="ECO:0000256" key="8">
    <source>
        <dbReference type="HAMAP-Rule" id="MF_01454"/>
    </source>
</evidence>
<keyword evidence="2 8" id="KW-0963">Cytoplasm</keyword>
<evidence type="ECO:0000256" key="7">
    <source>
        <dbReference type="ARBA" id="ARBA00023134"/>
    </source>
</evidence>
<dbReference type="GO" id="GO:0003924">
    <property type="term" value="F:GTPase activity"/>
    <property type="evidence" value="ECO:0007669"/>
    <property type="project" value="UniProtKB-UniRule"/>
</dbReference>
<dbReference type="Pfam" id="PF01018">
    <property type="entry name" value="GTP1_OBG"/>
    <property type="match status" value="1"/>
</dbReference>
<dbReference type="PROSITE" id="PS51883">
    <property type="entry name" value="OBG"/>
    <property type="match status" value="1"/>
</dbReference>
<organism evidence="12 13">
    <name type="scientific">Paraburkholderia phenazinium</name>
    <dbReference type="NCBI Taxonomy" id="60549"/>
    <lineage>
        <taxon>Bacteria</taxon>
        <taxon>Pseudomonadati</taxon>
        <taxon>Pseudomonadota</taxon>
        <taxon>Betaproteobacteria</taxon>
        <taxon>Burkholderiales</taxon>
        <taxon>Burkholderiaceae</taxon>
        <taxon>Paraburkholderia</taxon>
    </lineage>
</organism>
<dbReference type="CDD" id="cd01898">
    <property type="entry name" value="Obg"/>
    <property type="match status" value="1"/>
</dbReference>
<comment type="cofactor">
    <cofactor evidence="8">
        <name>Mg(2+)</name>
        <dbReference type="ChEBI" id="CHEBI:18420"/>
    </cofactor>
</comment>
<evidence type="ECO:0000259" key="11">
    <source>
        <dbReference type="PROSITE" id="PS51883"/>
    </source>
</evidence>
<name>A0A1G8D2K6_9BURK</name>
<dbReference type="SUPFAM" id="SSF82051">
    <property type="entry name" value="Obg GTP-binding protein N-terminal domain"/>
    <property type="match status" value="1"/>
</dbReference>
<dbReference type="PROSITE" id="PS00905">
    <property type="entry name" value="GTP1_OBG"/>
    <property type="match status" value="1"/>
</dbReference>
<dbReference type="GO" id="GO:0043022">
    <property type="term" value="F:ribosome binding"/>
    <property type="evidence" value="ECO:0007669"/>
    <property type="project" value="UniProtKB-ARBA"/>
</dbReference>
<dbReference type="PRINTS" id="PR00326">
    <property type="entry name" value="GTP1OBG"/>
</dbReference>
<dbReference type="PROSITE" id="PS51710">
    <property type="entry name" value="G_OBG"/>
    <property type="match status" value="1"/>
</dbReference>
<feature type="region of interest" description="Disordered" evidence="9">
    <location>
        <begin position="128"/>
        <end position="147"/>
    </location>
</feature>
<dbReference type="GO" id="GO:0005737">
    <property type="term" value="C:cytoplasm"/>
    <property type="evidence" value="ECO:0007669"/>
    <property type="project" value="UniProtKB-SubCell"/>
</dbReference>
<proteinExistence type="inferred from homology"/>
<dbReference type="Pfam" id="PF01926">
    <property type="entry name" value="MMR_HSR1"/>
    <property type="match status" value="1"/>
</dbReference>
<dbReference type="OrthoDB" id="9807318at2"/>
<dbReference type="InterPro" id="IPR031167">
    <property type="entry name" value="G_OBG"/>
</dbReference>
<feature type="binding site" evidence="8">
    <location>
        <begin position="284"/>
        <end position="287"/>
    </location>
    <ligand>
        <name>GTP</name>
        <dbReference type="ChEBI" id="CHEBI:37565"/>
    </ligand>
</feature>
<dbReference type="InterPro" id="IPR006169">
    <property type="entry name" value="GTP1_OBG_dom"/>
</dbReference>
<feature type="binding site" evidence="8">
    <location>
        <position position="193"/>
    </location>
    <ligand>
        <name>Mg(2+)</name>
        <dbReference type="ChEBI" id="CHEBI:18420"/>
    </ligand>
</feature>
<keyword evidence="3 8" id="KW-0479">Metal-binding</keyword>
<keyword evidence="4 8" id="KW-0547">Nucleotide-binding</keyword>
<dbReference type="SUPFAM" id="SSF52540">
    <property type="entry name" value="P-loop containing nucleoside triphosphate hydrolases"/>
    <property type="match status" value="1"/>
</dbReference>
<dbReference type="InterPro" id="IPR036726">
    <property type="entry name" value="GTP1_OBG_dom_sf"/>
</dbReference>
<dbReference type="PANTHER" id="PTHR11702">
    <property type="entry name" value="DEVELOPMENTALLY REGULATED GTP-BINDING PROTEIN-RELATED"/>
    <property type="match status" value="1"/>
</dbReference>
<evidence type="ECO:0000256" key="9">
    <source>
        <dbReference type="SAM" id="MobiDB-lite"/>
    </source>
</evidence>
<comment type="subunit">
    <text evidence="8">Monomer.</text>
</comment>
<evidence type="ECO:0000256" key="2">
    <source>
        <dbReference type="ARBA" id="ARBA00022490"/>
    </source>
</evidence>
<feature type="region of interest" description="Disordered" evidence="9">
    <location>
        <begin position="354"/>
        <end position="380"/>
    </location>
</feature>
<evidence type="ECO:0000256" key="5">
    <source>
        <dbReference type="ARBA" id="ARBA00022801"/>
    </source>
</evidence>
<dbReference type="RefSeq" id="WP_090686754.1">
    <property type="nucleotide sequence ID" value="NZ_CADERL010000009.1"/>
</dbReference>
<comment type="subcellular location">
    <subcellularLocation>
        <location evidence="8">Cytoplasm</location>
    </subcellularLocation>
</comment>